<accession>A0A5C6N8N3</accession>
<proteinExistence type="predicted"/>
<organism evidence="1 2">
    <name type="scientific">Takifugu flavidus</name>
    <name type="common">sansaifugu</name>
    <dbReference type="NCBI Taxonomy" id="433684"/>
    <lineage>
        <taxon>Eukaryota</taxon>
        <taxon>Metazoa</taxon>
        <taxon>Chordata</taxon>
        <taxon>Craniata</taxon>
        <taxon>Vertebrata</taxon>
        <taxon>Euteleostomi</taxon>
        <taxon>Actinopterygii</taxon>
        <taxon>Neopterygii</taxon>
        <taxon>Teleostei</taxon>
        <taxon>Neoteleostei</taxon>
        <taxon>Acanthomorphata</taxon>
        <taxon>Eupercaria</taxon>
        <taxon>Tetraodontiformes</taxon>
        <taxon>Tetradontoidea</taxon>
        <taxon>Tetraodontidae</taxon>
        <taxon>Takifugu</taxon>
    </lineage>
</organism>
<protein>
    <submittedName>
        <fullName evidence="1">Uncharacterized protein</fullName>
    </submittedName>
</protein>
<reference evidence="1 2" key="1">
    <citation type="submission" date="2019-04" db="EMBL/GenBank/DDBJ databases">
        <title>Chromosome genome assembly for Takifugu flavidus.</title>
        <authorList>
            <person name="Xiao S."/>
        </authorList>
    </citation>
    <scope>NUCLEOTIDE SEQUENCE [LARGE SCALE GENOMIC DNA]</scope>
    <source>
        <strain evidence="1">HTHZ2018</strain>
        <tissue evidence="1">Muscle</tissue>
    </source>
</reference>
<gene>
    <name evidence="1" type="ORF">D4764_03G0005310</name>
</gene>
<dbReference type="AlphaFoldDB" id="A0A5C6N8N3"/>
<sequence>MPRMAGEPSVEPPGQSLKTLEAAPYIQQKLAVVPSNRTPCHQSLPNSVIVHWVHIGLIALLINTESLFSLDNASSTACLELQRGDHVSVVLPNGCHVSGIGGTTSFTGFSSARLKKCLQTLKPGRNEQTLVIRRQQLFEESWDPGDRMGAEVNWVLKKALENQADMLNVLLPRLREDEDVVDVNEDGTDLTCHEGRHFPSTVCGQNTKRDGKIHN</sequence>
<keyword evidence="2" id="KW-1185">Reference proteome</keyword>
<evidence type="ECO:0000313" key="1">
    <source>
        <dbReference type="EMBL" id="TWW63523.1"/>
    </source>
</evidence>
<dbReference type="Proteomes" id="UP000324091">
    <property type="component" value="Chromosome 3"/>
</dbReference>
<comment type="caution">
    <text evidence="1">The sequence shown here is derived from an EMBL/GenBank/DDBJ whole genome shotgun (WGS) entry which is preliminary data.</text>
</comment>
<evidence type="ECO:0000313" key="2">
    <source>
        <dbReference type="Proteomes" id="UP000324091"/>
    </source>
</evidence>
<name>A0A5C6N8N3_9TELE</name>
<dbReference type="EMBL" id="RHFK02000016">
    <property type="protein sequence ID" value="TWW63523.1"/>
    <property type="molecule type" value="Genomic_DNA"/>
</dbReference>